<feature type="compositionally biased region" description="Basic and acidic residues" evidence="1">
    <location>
        <begin position="106"/>
        <end position="121"/>
    </location>
</feature>
<dbReference type="EMBL" id="QGKY02000190">
    <property type="protein sequence ID" value="KAF2589413.1"/>
    <property type="molecule type" value="Genomic_DNA"/>
</dbReference>
<evidence type="ECO:0000256" key="2">
    <source>
        <dbReference type="SAM" id="SignalP"/>
    </source>
</evidence>
<accession>A0A8S9K766</accession>
<name>A0A8S9K766_BRACR</name>
<dbReference type="SUPFAM" id="SSF51445">
    <property type="entry name" value="(Trans)glycosidases"/>
    <property type="match status" value="1"/>
</dbReference>
<gene>
    <name evidence="3" type="ORF">F2Q70_00040979</name>
</gene>
<proteinExistence type="predicted"/>
<feature type="signal peptide" evidence="2">
    <location>
        <begin position="1"/>
        <end position="23"/>
    </location>
</feature>
<feature type="chain" id="PRO_5035883946" evidence="2">
    <location>
        <begin position="24"/>
        <end position="121"/>
    </location>
</feature>
<dbReference type="InterPro" id="IPR013785">
    <property type="entry name" value="Aldolase_TIM"/>
</dbReference>
<dbReference type="AlphaFoldDB" id="A0A8S9K766"/>
<dbReference type="InterPro" id="IPR017853">
    <property type="entry name" value="GH"/>
</dbReference>
<feature type="region of interest" description="Disordered" evidence="1">
    <location>
        <begin position="89"/>
        <end position="121"/>
    </location>
</feature>
<comment type="caution">
    <text evidence="3">The sequence shown here is derived from an EMBL/GenBank/DDBJ whole genome shotgun (WGS) entry which is preliminary data.</text>
</comment>
<protein>
    <submittedName>
        <fullName evidence="3">Uncharacterized protein</fullName>
    </submittedName>
</protein>
<evidence type="ECO:0000256" key="1">
    <source>
        <dbReference type="SAM" id="MobiDB-lite"/>
    </source>
</evidence>
<evidence type="ECO:0000313" key="3">
    <source>
        <dbReference type="EMBL" id="KAF2589413.1"/>
    </source>
</evidence>
<reference evidence="3" key="1">
    <citation type="submission" date="2019-12" db="EMBL/GenBank/DDBJ databases">
        <title>Genome sequencing and annotation of Brassica cretica.</title>
        <authorList>
            <person name="Studholme D.J."/>
            <person name="Sarris P.F."/>
        </authorList>
    </citation>
    <scope>NUCLEOTIDE SEQUENCE</scope>
    <source>
        <strain evidence="3">PFS-102/07</strain>
        <tissue evidence="3">Leaf</tissue>
    </source>
</reference>
<sequence>MKDSVLLLAVLFSLSVLVSQTVGGRVKAPLLRQSNTNGLVFSKSFNSIYDTSMYGRLQLNNGLARTPQMGWNSWNFFACNINETVIKETGESPTSIRSRKSLAVASHEKSPPRERNPSFRK</sequence>
<organism evidence="3">
    <name type="scientific">Brassica cretica</name>
    <name type="common">Mustard</name>
    <dbReference type="NCBI Taxonomy" id="69181"/>
    <lineage>
        <taxon>Eukaryota</taxon>
        <taxon>Viridiplantae</taxon>
        <taxon>Streptophyta</taxon>
        <taxon>Embryophyta</taxon>
        <taxon>Tracheophyta</taxon>
        <taxon>Spermatophyta</taxon>
        <taxon>Magnoliopsida</taxon>
        <taxon>eudicotyledons</taxon>
        <taxon>Gunneridae</taxon>
        <taxon>Pentapetalae</taxon>
        <taxon>rosids</taxon>
        <taxon>malvids</taxon>
        <taxon>Brassicales</taxon>
        <taxon>Brassicaceae</taxon>
        <taxon>Brassiceae</taxon>
        <taxon>Brassica</taxon>
    </lineage>
</organism>
<keyword evidence="2" id="KW-0732">Signal</keyword>
<dbReference type="Gene3D" id="3.20.20.70">
    <property type="entry name" value="Aldolase class I"/>
    <property type="match status" value="1"/>
</dbReference>